<protein>
    <submittedName>
        <fullName evidence="1">Uncharacterized protein</fullName>
    </submittedName>
</protein>
<reference evidence="1" key="1">
    <citation type="submission" date="2021-01" db="EMBL/GenBank/DDBJ databases">
        <title>Metabolic potential, ecology and presence of endohyphal bacteria is reflected in genomic diversity of Mucoromycotina.</title>
        <authorList>
            <person name="Muszewska A."/>
            <person name="Okrasinska A."/>
            <person name="Steczkiewicz K."/>
            <person name="Drgas O."/>
            <person name="Orlowska M."/>
            <person name="Perlinska-Lenart U."/>
            <person name="Aleksandrzak-Piekarczyk T."/>
            <person name="Szatraj K."/>
            <person name="Zielenkiewicz U."/>
            <person name="Pilsyk S."/>
            <person name="Malc E."/>
            <person name="Mieczkowski P."/>
            <person name="Kruszewska J.S."/>
            <person name="Biernat P."/>
            <person name="Pawlowska J."/>
        </authorList>
    </citation>
    <scope>NUCLEOTIDE SEQUENCE</scope>
    <source>
        <strain evidence="1">WA0000018081</strain>
    </source>
</reference>
<proteinExistence type="predicted"/>
<dbReference type="AlphaFoldDB" id="A0A8H7SW34"/>
<sequence length="165" mass="19302">MAEGRFIYDRFISRLKHSSWQDSFYPEELVIIDKHAKSDWSNVSTSSNATSRRSGFSHSPLVALGYVLTEQKFPYHYIPDREFTVERLMDVTKVTQKQLKRFSEAKNDHELSLKRVRSLTSAGFLCTETCLHKYQYQYSDDSDMTIPTPLNLPRIVIRIENIFVL</sequence>
<evidence type="ECO:0000313" key="1">
    <source>
        <dbReference type="EMBL" id="KAG2236297.1"/>
    </source>
</evidence>
<organism evidence="1 2">
    <name type="scientific">Thamnidium elegans</name>
    <dbReference type="NCBI Taxonomy" id="101142"/>
    <lineage>
        <taxon>Eukaryota</taxon>
        <taxon>Fungi</taxon>
        <taxon>Fungi incertae sedis</taxon>
        <taxon>Mucoromycota</taxon>
        <taxon>Mucoromycotina</taxon>
        <taxon>Mucoromycetes</taxon>
        <taxon>Mucorales</taxon>
        <taxon>Mucorineae</taxon>
        <taxon>Mucoraceae</taxon>
        <taxon>Thamnidium</taxon>
    </lineage>
</organism>
<keyword evidence="2" id="KW-1185">Reference proteome</keyword>
<evidence type="ECO:0000313" key="2">
    <source>
        <dbReference type="Proteomes" id="UP000613177"/>
    </source>
</evidence>
<comment type="caution">
    <text evidence="1">The sequence shown here is derived from an EMBL/GenBank/DDBJ whole genome shotgun (WGS) entry which is preliminary data.</text>
</comment>
<dbReference type="Proteomes" id="UP000613177">
    <property type="component" value="Unassembled WGS sequence"/>
</dbReference>
<accession>A0A8H7SW34</accession>
<dbReference type="EMBL" id="JAEPRE010000019">
    <property type="protein sequence ID" value="KAG2236297.1"/>
    <property type="molecule type" value="Genomic_DNA"/>
</dbReference>
<name>A0A8H7SW34_9FUNG</name>
<gene>
    <name evidence="1" type="ORF">INT48_001360</name>
</gene>